<dbReference type="PANTHER" id="PTHR38011">
    <property type="entry name" value="DIHYDROFOLATE REDUCTASE FAMILY PROTEIN (AFU_ORTHOLOGUE AFUA_8G06820)"/>
    <property type="match status" value="1"/>
</dbReference>
<dbReference type="InterPro" id="IPR024072">
    <property type="entry name" value="DHFR-like_dom_sf"/>
</dbReference>
<keyword evidence="7" id="KW-0521">NADP</keyword>
<name>A0ABW5GWS7_9PSEU</name>
<dbReference type="PROSITE" id="PS51747">
    <property type="entry name" value="CYT_DCMP_DEAMINASES_2"/>
    <property type="match status" value="1"/>
</dbReference>
<dbReference type="EC" id="3.5.4.26" evidence="5"/>
<dbReference type="PANTHER" id="PTHR38011:SF7">
    <property type="entry name" value="2,5-DIAMINO-6-RIBOSYLAMINO-4(3H)-PYRIMIDINONE 5'-PHOSPHATE REDUCTASE"/>
    <property type="match status" value="1"/>
</dbReference>
<reference evidence="13" key="1">
    <citation type="journal article" date="2019" name="Int. J. Syst. Evol. Microbiol.">
        <title>The Global Catalogue of Microorganisms (GCM) 10K type strain sequencing project: providing services to taxonomists for standard genome sequencing and annotation.</title>
        <authorList>
            <consortium name="The Broad Institute Genomics Platform"/>
            <consortium name="The Broad Institute Genome Sequencing Center for Infectious Disease"/>
            <person name="Wu L."/>
            <person name="Ma J."/>
        </authorList>
    </citation>
    <scope>NUCLEOTIDE SEQUENCE [LARGE SCALE GENOMIC DNA]</scope>
    <source>
        <strain evidence="13">CGMCC 4.7643</strain>
    </source>
</reference>
<protein>
    <recommendedName>
        <fullName evidence="6">Riboflavin biosynthesis protein RibD</fullName>
        <ecNumber evidence="5">3.5.4.26</ecNumber>
    </recommendedName>
</protein>
<organism evidence="12 13">
    <name type="scientific">Amycolatopsis samaneae</name>
    <dbReference type="NCBI Taxonomy" id="664691"/>
    <lineage>
        <taxon>Bacteria</taxon>
        <taxon>Bacillati</taxon>
        <taxon>Actinomycetota</taxon>
        <taxon>Actinomycetes</taxon>
        <taxon>Pseudonocardiales</taxon>
        <taxon>Pseudonocardiaceae</taxon>
        <taxon>Amycolatopsis</taxon>
    </lineage>
</organism>
<dbReference type="InterPro" id="IPR002125">
    <property type="entry name" value="CMP_dCMP_dom"/>
</dbReference>
<comment type="catalytic activity">
    <reaction evidence="9">
        <text>5-amino-6-(5-phospho-D-ribitylamino)uracil + NADP(+) = 5-amino-6-(5-phospho-D-ribosylamino)uracil + NADPH + H(+)</text>
        <dbReference type="Rhea" id="RHEA:17845"/>
        <dbReference type="ChEBI" id="CHEBI:15378"/>
        <dbReference type="ChEBI" id="CHEBI:57783"/>
        <dbReference type="ChEBI" id="CHEBI:58349"/>
        <dbReference type="ChEBI" id="CHEBI:58421"/>
        <dbReference type="ChEBI" id="CHEBI:58453"/>
        <dbReference type="EC" id="1.1.1.193"/>
    </reaction>
</comment>
<evidence type="ECO:0000259" key="11">
    <source>
        <dbReference type="PROSITE" id="PS51747"/>
    </source>
</evidence>
<dbReference type="EMBL" id="JBHUKU010000031">
    <property type="protein sequence ID" value="MFD2465404.1"/>
    <property type="molecule type" value="Genomic_DNA"/>
</dbReference>
<feature type="domain" description="CMP/dCMP-type deaminase" evidence="11">
    <location>
        <begin position="220"/>
        <end position="345"/>
    </location>
</feature>
<proteinExistence type="inferred from homology"/>
<keyword evidence="8" id="KW-0560">Oxidoreductase</keyword>
<evidence type="ECO:0000256" key="6">
    <source>
        <dbReference type="ARBA" id="ARBA00019930"/>
    </source>
</evidence>
<evidence type="ECO:0000256" key="10">
    <source>
        <dbReference type="ARBA" id="ARBA00049886"/>
    </source>
</evidence>
<evidence type="ECO:0000256" key="7">
    <source>
        <dbReference type="ARBA" id="ARBA00022857"/>
    </source>
</evidence>
<comment type="catalytic activity">
    <reaction evidence="10">
        <text>2,5-diamino-6-hydroxy-4-(5-phosphoribosylamino)-pyrimidine + H2O + H(+) = 5-amino-6-(5-phospho-D-ribosylamino)uracil + NH4(+)</text>
        <dbReference type="Rhea" id="RHEA:21868"/>
        <dbReference type="ChEBI" id="CHEBI:15377"/>
        <dbReference type="ChEBI" id="CHEBI:15378"/>
        <dbReference type="ChEBI" id="CHEBI:28938"/>
        <dbReference type="ChEBI" id="CHEBI:58453"/>
        <dbReference type="ChEBI" id="CHEBI:58614"/>
        <dbReference type="EC" id="3.5.4.26"/>
    </reaction>
</comment>
<dbReference type="Pfam" id="PF00383">
    <property type="entry name" value="dCMP_cyt_deam_1"/>
    <property type="match status" value="1"/>
</dbReference>
<comment type="similarity">
    <text evidence="3">In the N-terminal section; belongs to the cytidine and deoxycytidylate deaminase family.</text>
</comment>
<evidence type="ECO:0000256" key="9">
    <source>
        <dbReference type="ARBA" id="ARBA00049861"/>
    </source>
</evidence>
<comment type="similarity">
    <text evidence="4">In the C-terminal section; belongs to the HTP reductase family.</text>
</comment>
<dbReference type="SUPFAM" id="SSF53927">
    <property type="entry name" value="Cytidine deaminase-like"/>
    <property type="match status" value="1"/>
</dbReference>
<comment type="caution">
    <text evidence="12">The sequence shown here is derived from an EMBL/GenBank/DDBJ whole genome shotgun (WGS) entry which is preliminary data.</text>
</comment>
<evidence type="ECO:0000256" key="1">
    <source>
        <dbReference type="ARBA" id="ARBA00002151"/>
    </source>
</evidence>
<comment type="pathway">
    <text evidence="2">Cofactor biosynthesis; riboflavin biosynthesis; 5-amino-6-(D-ribitylamino)uracil from GTP: step 2/4.</text>
</comment>
<dbReference type="Gene3D" id="3.40.430.10">
    <property type="entry name" value="Dihydrofolate Reductase, subunit A"/>
    <property type="match status" value="1"/>
</dbReference>
<accession>A0ABW5GWS7</accession>
<evidence type="ECO:0000256" key="2">
    <source>
        <dbReference type="ARBA" id="ARBA00004882"/>
    </source>
</evidence>
<dbReference type="RefSeq" id="WP_345408233.1">
    <property type="nucleotide sequence ID" value="NZ_BAABHG010000026.1"/>
</dbReference>
<dbReference type="InterPro" id="IPR002734">
    <property type="entry name" value="RibDG_C"/>
</dbReference>
<dbReference type="Proteomes" id="UP001597419">
    <property type="component" value="Unassembled WGS sequence"/>
</dbReference>
<dbReference type="SUPFAM" id="SSF53597">
    <property type="entry name" value="Dihydrofolate reductase-like"/>
    <property type="match status" value="1"/>
</dbReference>
<dbReference type="InterPro" id="IPR050765">
    <property type="entry name" value="Riboflavin_Biosynth_HTPR"/>
</dbReference>
<comment type="function">
    <text evidence="1">Converts 2,5-diamino-6-(ribosylamino)-4(3h)-pyrimidinone 5'-phosphate into 5-amino-6-(ribosylamino)-2,4(1h,3h)-pyrimidinedione 5'-phosphate.</text>
</comment>
<sequence>MSTRPYVQLSAAQSLDGYLDDASGERLVLSTEDDFAEVDRLRAEADAILVGAGTVRADNPRLLVRSPELRRARVAGGRPEQPLKVTVTATGELDPASRFFTTGDTPKLVYAPPGTATALEAVATVVPLADPGFGAVLDDLAARGVRRVLVEGGGGVHTRFLSEGLADELRLAIAPVFVGDARAPRFVGPGAFPRPMTLADVRSLDGVAVLRYLAAAEPSSVDIQRLRQAIALAAECPPSATFRVGAVLTGADGAVLATGHSGEGNPRDHAEQAALAKLDPGDPRLATATMYSSLEPCSVRSSSPASCTRLILDAGILRVVFAWREPEIFVVCEGAEQLEAAGRRVVEVPALAREVMRENTHLPGVRI</sequence>
<dbReference type="Pfam" id="PF01872">
    <property type="entry name" value="RibD_C"/>
    <property type="match status" value="1"/>
</dbReference>
<evidence type="ECO:0000256" key="4">
    <source>
        <dbReference type="ARBA" id="ARBA00007417"/>
    </source>
</evidence>
<evidence type="ECO:0000256" key="3">
    <source>
        <dbReference type="ARBA" id="ARBA00005259"/>
    </source>
</evidence>
<dbReference type="InterPro" id="IPR016193">
    <property type="entry name" value="Cytidine_deaminase-like"/>
</dbReference>
<keyword evidence="13" id="KW-1185">Reference proteome</keyword>
<evidence type="ECO:0000313" key="12">
    <source>
        <dbReference type="EMBL" id="MFD2465404.1"/>
    </source>
</evidence>
<dbReference type="Gene3D" id="3.40.140.10">
    <property type="entry name" value="Cytidine Deaminase, domain 2"/>
    <property type="match status" value="1"/>
</dbReference>
<evidence type="ECO:0000256" key="8">
    <source>
        <dbReference type="ARBA" id="ARBA00023002"/>
    </source>
</evidence>
<evidence type="ECO:0000256" key="5">
    <source>
        <dbReference type="ARBA" id="ARBA00012766"/>
    </source>
</evidence>
<gene>
    <name evidence="12" type="ORF">ACFSYJ_42760</name>
</gene>
<evidence type="ECO:0000313" key="13">
    <source>
        <dbReference type="Proteomes" id="UP001597419"/>
    </source>
</evidence>